<keyword evidence="2" id="KW-0812">Transmembrane</keyword>
<feature type="transmembrane region" description="Helical" evidence="2">
    <location>
        <begin position="178"/>
        <end position="199"/>
    </location>
</feature>
<dbReference type="Gene3D" id="3.40.50.2300">
    <property type="match status" value="2"/>
</dbReference>
<reference evidence="3" key="1">
    <citation type="submission" date="2024-01" db="EMBL/GenBank/DDBJ databases">
        <title>First draft genome sequence data of TA4-1, the type strain of Gram-positive actinobacterium Streptomyces chiangmaiensis.</title>
        <authorList>
            <person name="Yasawong M."/>
            <person name="Nantapong N."/>
        </authorList>
    </citation>
    <scope>NUCLEOTIDE SEQUENCE</scope>
    <source>
        <strain evidence="3">TA4-1</strain>
    </source>
</reference>
<comment type="caution">
    <text evidence="3">The sequence shown here is derived from an EMBL/GenBank/DDBJ whole genome shotgun (WGS) entry which is preliminary data.</text>
</comment>
<feature type="transmembrane region" description="Helical" evidence="2">
    <location>
        <begin position="449"/>
        <end position="469"/>
    </location>
</feature>
<feature type="region of interest" description="Disordered" evidence="1">
    <location>
        <begin position="1"/>
        <end position="24"/>
    </location>
</feature>
<evidence type="ECO:0000313" key="3">
    <source>
        <dbReference type="EMBL" id="MED7823760.1"/>
    </source>
</evidence>
<dbReference type="Proteomes" id="UP001333996">
    <property type="component" value="Unassembled WGS sequence"/>
</dbReference>
<accession>A0ABU7FI43</accession>
<keyword evidence="2" id="KW-1133">Transmembrane helix</keyword>
<keyword evidence="2" id="KW-0472">Membrane</keyword>
<keyword evidence="4" id="KW-1185">Reference proteome</keyword>
<evidence type="ECO:0000256" key="2">
    <source>
        <dbReference type="SAM" id="Phobius"/>
    </source>
</evidence>
<feature type="compositionally biased region" description="Basic and acidic residues" evidence="1">
    <location>
        <begin position="1"/>
        <end position="14"/>
    </location>
</feature>
<sequence length="971" mass="106709">MAGGDHRGLRDCPGNHDGAPETGAGVHVQNQLESVIQDFRTSEPPIPVFVVHAEDGADDDAAADVVRQLYAGQEAHGTRCAMVPDEYDGDRNDLEIKRAATMVRALSDPRVWGGPKAVYRRYAFPRLRLVHAIDDAVEALGAAAPGRPGTAREQRQRLLNQLARQRWRPKGSSRWHSGLPLFDMAHVFPASLVTVFAALLARTTWWVALTSGVVFLMLLTVLNYFLPGRAPIFLWLRRESHWFMTTTFLKAADQEDPTEVSLLRPVRSWRAIAARAYDVAEALSEGDDFHLQLCVLALREDLRDNHRRWSWDLRGFKRPRPPMLFLPRAGADNGGLELVRALSDVRSRRSELDPLLVVAAVRTDDVSRLERSVVHTPHPAQPSQRGFEDRLRTWYRQWARNLRAEQSPSRERAVLPWVMKIPLPHDQLEPLEHRQTHLRASARPALARVVWALHSLLLVVVLLAAGAVMRAEALHHRYCSASVLTANRDTRREPAPPGDGGTECIGIATGSVRFADWLPQAGSGNGVKAVAGTDDVPWTVADLEQRIVRQNKDVLAHNADDYVTVVYAGPLSPDTADSSSLVKGVEELAGVYLAQVVINDTYPVKLRVLLANGGVDLNHQIVMAKAIAAYAAHDPTVVGVVGSGRDLKSSATTTRILMQAGLPIVSGTNSATYLPREYANWFSLAAPDEWQTGQLGLIAAQLRTAGTKQHALVLARDTAETDDRYTDEQARYGQQMLDGLGFTSLEQRRYRLLNGKPDLPLEEICQSENVPSVIYFAGRVEDVDPLMQQLGHESGCAGKAISVLTGDDLSKADFLDGKDRVAPKVTLYHATLAELQKAAPRTSFYDDTAKYLPGLGGRRLSYASPALASGQTALAHDATQALYKAATRDNAAQSRAATWVNLRTVKIEGMATGTIDFTHAPLYGDRTGHGIVLKEVRRDSHGTTTTRVVCSRTAGDTRPLTEKECAITHSE</sequence>
<dbReference type="RefSeq" id="WP_329508220.1">
    <property type="nucleotide sequence ID" value="NZ_BAAAYZ010000043.1"/>
</dbReference>
<gene>
    <name evidence="3" type="ORF">VXC91_17675</name>
</gene>
<dbReference type="SUPFAM" id="SSF53822">
    <property type="entry name" value="Periplasmic binding protein-like I"/>
    <property type="match status" value="1"/>
</dbReference>
<protein>
    <submittedName>
        <fullName evidence="3">ABC transporter substrate-binding protein</fullName>
    </submittedName>
</protein>
<evidence type="ECO:0000256" key="1">
    <source>
        <dbReference type="SAM" id="MobiDB-lite"/>
    </source>
</evidence>
<proteinExistence type="predicted"/>
<dbReference type="InterPro" id="IPR028082">
    <property type="entry name" value="Peripla_BP_I"/>
</dbReference>
<organism evidence="3 4">
    <name type="scientific">Streptomyces chiangmaiensis</name>
    <dbReference type="NCBI Taxonomy" id="766497"/>
    <lineage>
        <taxon>Bacteria</taxon>
        <taxon>Bacillati</taxon>
        <taxon>Actinomycetota</taxon>
        <taxon>Actinomycetes</taxon>
        <taxon>Kitasatosporales</taxon>
        <taxon>Streptomycetaceae</taxon>
        <taxon>Streptomyces</taxon>
    </lineage>
</organism>
<dbReference type="EMBL" id="JAYWVC010000052">
    <property type="protein sequence ID" value="MED7823760.1"/>
    <property type="molecule type" value="Genomic_DNA"/>
</dbReference>
<name>A0ABU7FI43_9ACTN</name>
<feature type="transmembrane region" description="Helical" evidence="2">
    <location>
        <begin position="205"/>
        <end position="226"/>
    </location>
</feature>
<evidence type="ECO:0000313" key="4">
    <source>
        <dbReference type="Proteomes" id="UP001333996"/>
    </source>
</evidence>